<dbReference type="Proteomes" id="UP000053989">
    <property type="component" value="Unassembled WGS sequence"/>
</dbReference>
<name>A0A0C3AU86_9AGAM</name>
<feature type="region of interest" description="Disordered" evidence="1">
    <location>
        <begin position="145"/>
        <end position="215"/>
    </location>
</feature>
<dbReference type="OrthoDB" id="2554033at2759"/>
<sequence>MNSTDGYTKHDGVQHSKPIPISTQHLRRRSFSVASDSSYSPTSPPVQTPQNISPPHLPSLSPSSSPILQFLSQSPTKSATFPFRAFGPPTVLEAVSKDEVLEDLPATAHARRSSISGRFAQQASVTDAHHERGVSLLRRLSLGGAVHRPLPNDRGPSPPYPAPPPNTAATSPVIPIASTMGRKPKRSATVTEGGRPRRAPSPMGERILKGHFDGF</sequence>
<proteinExistence type="predicted"/>
<gene>
    <name evidence="2" type="ORF">SCLCIDRAFT_20438</name>
</gene>
<evidence type="ECO:0000313" key="3">
    <source>
        <dbReference type="Proteomes" id="UP000053989"/>
    </source>
</evidence>
<dbReference type="AlphaFoldDB" id="A0A0C3AU86"/>
<feature type="compositionally biased region" description="Low complexity" evidence="1">
    <location>
        <begin position="58"/>
        <end position="71"/>
    </location>
</feature>
<feature type="region of interest" description="Disordered" evidence="1">
    <location>
        <begin position="1"/>
        <end position="71"/>
    </location>
</feature>
<organism evidence="2 3">
    <name type="scientific">Scleroderma citrinum Foug A</name>
    <dbReference type="NCBI Taxonomy" id="1036808"/>
    <lineage>
        <taxon>Eukaryota</taxon>
        <taxon>Fungi</taxon>
        <taxon>Dikarya</taxon>
        <taxon>Basidiomycota</taxon>
        <taxon>Agaricomycotina</taxon>
        <taxon>Agaricomycetes</taxon>
        <taxon>Agaricomycetidae</taxon>
        <taxon>Boletales</taxon>
        <taxon>Sclerodermatineae</taxon>
        <taxon>Sclerodermataceae</taxon>
        <taxon>Scleroderma</taxon>
    </lineage>
</organism>
<reference evidence="2 3" key="1">
    <citation type="submission" date="2014-04" db="EMBL/GenBank/DDBJ databases">
        <authorList>
            <consortium name="DOE Joint Genome Institute"/>
            <person name="Kuo A."/>
            <person name="Kohler A."/>
            <person name="Nagy L.G."/>
            <person name="Floudas D."/>
            <person name="Copeland A."/>
            <person name="Barry K.W."/>
            <person name="Cichocki N."/>
            <person name="Veneault-Fourrey C."/>
            <person name="LaButti K."/>
            <person name="Lindquist E.A."/>
            <person name="Lipzen A."/>
            <person name="Lundell T."/>
            <person name="Morin E."/>
            <person name="Murat C."/>
            <person name="Sun H."/>
            <person name="Tunlid A."/>
            <person name="Henrissat B."/>
            <person name="Grigoriev I.V."/>
            <person name="Hibbett D.S."/>
            <person name="Martin F."/>
            <person name="Nordberg H.P."/>
            <person name="Cantor M.N."/>
            <person name="Hua S.X."/>
        </authorList>
    </citation>
    <scope>NUCLEOTIDE SEQUENCE [LARGE SCALE GENOMIC DNA]</scope>
    <source>
        <strain evidence="2 3">Foug A</strain>
    </source>
</reference>
<evidence type="ECO:0000256" key="1">
    <source>
        <dbReference type="SAM" id="MobiDB-lite"/>
    </source>
</evidence>
<feature type="compositionally biased region" description="Polar residues" evidence="1">
    <location>
        <begin position="32"/>
        <end position="41"/>
    </location>
</feature>
<keyword evidence="3" id="KW-1185">Reference proteome</keyword>
<feature type="compositionally biased region" description="Pro residues" evidence="1">
    <location>
        <begin position="156"/>
        <end position="166"/>
    </location>
</feature>
<dbReference type="InParanoid" id="A0A0C3AU86"/>
<dbReference type="HOGENOM" id="CLU_1294783_0_0_1"/>
<evidence type="ECO:0000313" key="2">
    <source>
        <dbReference type="EMBL" id="KIM68527.1"/>
    </source>
</evidence>
<reference evidence="3" key="2">
    <citation type="submission" date="2015-01" db="EMBL/GenBank/DDBJ databases">
        <title>Evolutionary Origins and Diversification of the Mycorrhizal Mutualists.</title>
        <authorList>
            <consortium name="DOE Joint Genome Institute"/>
            <consortium name="Mycorrhizal Genomics Consortium"/>
            <person name="Kohler A."/>
            <person name="Kuo A."/>
            <person name="Nagy L.G."/>
            <person name="Floudas D."/>
            <person name="Copeland A."/>
            <person name="Barry K.W."/>
            <person name="Cichocki N."/>
            <person name="Veneault-Fourrey C."/>
            <person name="LaButti K."/>
            <person name="Lindquist E.A."/>
            <person name="Lipzen A."/>
            <person name="Lundell T."/>
            <person name="Morin E."/>
            <person name="Murat C."/>
            <person name="Riley R."/>
            <person name="Ohm R."/>
            <person name="Sun H."/>
            <person name="Tunlid A."/>
            <person name="Henrissat B."/>
            <person name="Grigoriev I.V."/>
            <person name="Hibbett D.S."/>
            <person name="Martin F."/>
        </authorList>
    </citation>
    <scope>NUCLEOTIDE SEQUENCE [LARGE SCALE GENOMIC DNA]</scope>
    <source>
        <strain evidence="3">Foug A</strain>
    </source>
</reference>
<dbReference type="EMBL" id="KN822009">
    <property type="protein sequence ID" value="KIM68527.1"/>
    <property type="molecule type" value="Genomic_DNA"/>
</dbReference>
<accession>A0A0C3AU86</accession>
<protein>
    <submittedName>
        <fullName evidence="2">Uncharacterized protein</fullName>
    </submittedName>
</protein>
<feature type="compositionally biased region" description="Basic and acidic residues" evidence="1">
    <location>
        <begin position="206"/>
        <end position="215"/>
    </location>
</feature>